<keyword evidence="1" id="KW-0433">Leucine-rich repeat</keyword>
<dbReference type="InterPro" id="IPR000157">
    <property type="entry name" value="TIR_dom"/>
</dbReference>
<protein>
    <recommendedName>
        <fullName evidence="3">TIR domain-containing protein</fullName>
    </recommendedName>
</protein>
<evidence type="ECO:0000313" key="5">
    <source>
        <dbReference type="Proteomes" id="UP001374584"/>
    </source>
</evidence>
<dbReference type="EMBL" id="JAYMYR010000001">
    <property type="protein sequence ID" value="KAK7381834.1"/>
    <property type="molecule type" value="Genomic_DNA"/>
</dbReference>
<comment type="caution">
    <text evidence="4">The sequence shown here is derived from an EMBL/GenBank/DDBJ whole genome shotgun (WGS) entry which is preliminary data.</text>
</comment>
<reference evidence="4 5" key="1">
    <citation type="submission" date="2024-01" db="EMBL/GenBank/DDBJ databases">
        <title>The genomes of 5 underutilized Papilionoideae crops provide insights into root nodulation and disease resistanc.</title>
        <authorList>
            <person name="Jiang F."/>
        </authorList>
    </citation>
    <scope>NUCLEOTIDE SEQUENCE [LARGE SCALE GENOMIC DNA]</scope>
    <source>
        <strain evidence="4">JINMINGXINNONG_FW02</strain>
        <tissue evidence="4">Leaves</tissue>
    </source>
</reference>
<dbReference type="GO" id="GO:0007165">
    <property type="term" value="P:signal transduction"/>
    <property type="evidence" value="ECO:0007669"/>
    <property type="project" value="InterPro"/>
</dbReference>
<dbReference type="PANTHER" id="PTHR11017">
    <property type="entry name" value="LEUCINE-RICH REPEAT-CONTAINING PROTEIN"/>
    <property type="match status" value="1"/>
</dbReference>
<evidence type="ECO:0000256" key="2">
    <source>
        <dbReference type="ARBA" id="ARBA00022737"/>
    </source>
</evidence>
<evidence type="ECO:0000256" key="1">
    <source>
        <dbReference type="ARBA" id="ARBA00022614"/>
    </source>
</evidence>
<evidence type="ECO:0000313" key="4">
    <source>
        <dbReference type="EMBL" id="KAK7381834.1"/>
    </source>
</evidence>
<dbReference type="InterPro" id="IPR035897">
    <property type="entry name" value="Toll_tir_struct_dom_sf"/>
</dbReference>
<keyword evidence="2" id="KW-0677">Repeat</keyword>
<dbReference type="Gene3D" id="3.40.50.10140">
    <property type="entry name" value="Toll/interleukin-1 receptor homology (TIR) domain"/>
    <property type="match status" value="1"/>
</dbReference>
<dbReference type="AlphaFoldDB" id="A0AAN9P410"/>
<dbReference type="Pfam" id="PF01582">
    <property type="entry name" value="TIR"/>
    <property type="match status" value="1"/>
</dbReference>
<dbReference type="InterPro" id="IPR011713">
    <property type="entry name" value="Leu-rich_rpt_3"/>
</dbReference>
<dbReference type="InterPro" id="IPR044974">
    <property type="entry name" value="Disease_R_plants"/>
</dbReference>
<accession>A0AAN9P410</accession>
<dbReference type="Proteomes" id="UP001374584">
    <property type="component" value="Unassembled WGS sequence"/>
</dbReference>
<keyword evidence="5" id="KW-1185">Reference proteome</keyword>
<gene>
    <name evidence="4" type="ORF">VNO80_00382</name>
</gene>
<feature type="domain" description="TIR" evidence="3">
    <location>
        <begin position="107"/>
        <end position="153"/>
    </location>
</feature>
<sequence>MLLLKYLGNEAIRSIVINLLRMKQLHKSQVFTKMRKLHFLNLYTAGARDILLCEPWGLYLPQGLESLPNYPLESLPSKFSAENLVELHLPYSRVKKLWLEVPYNLTTVQTWRFALKESANVAGFHSSTFRDEAELVKEIVKCVSSMVHSFHVQKHLYT</sequence>
<name>A0AAN9P410_PHACN</name>
<dbReference type="GO" id="GO:0006952">
    <property type="term" value="P:defense response"/>
    <property type="evidence" value="ECO:0007669"/>
    <property type="project" value="InterPro"/>
</dbReference>
<dbReference type="Pfam" id="PF07725">
    <property type="entry name" value="LRR_3"/>
    <property type="match status" value="1"/>
</dbReference>
<evidence type="ECO:0000259" key="3">
    <source>
        <dbReference type="Pfam" id="PF01582"/>
    </source>
</evidence>
<dbReference type="PANTHER" id="PTHR11017:SF398">
    <property type="entry name" value="RESISTANCE PROTEIN (TIR-NBS-LRR CLASS), PUTATIVE-RELATED"/>
    <property type="match status" value="1"/>
</dbReference>
<proteinExistence type="predicted"/>
<organism evidence="4 5">
    <name type="scientific">Phaseolus coccineus</name>
    <name type="common">Scarlet runner bean</name>
    <name type="synonym">Phaseolus multiflorus</name>
    <dbReference type="NCBI Taxonomy" id="3886"/>
    <lineage>
        <taxon>Eukaryota</taxon>
        <taxon>Viridiplantae</taxon>
        <taxon>Streptophyta</taxon>
        <taxon>Embryophyta</taxon>
        <taxon>Tracheophyta</taxon>
        <taxon>Spermatophyta</taxon>
        <taxon>Magnoliopsida</taxon>
        <taxon>eudicotyledons</taxon>
        <taxon>Gunneridae</taxon>
        <taxon>Pentapetalae</taxon>
        <taxon>rosids</taxon>
        <taxon>fabids</taxon>
        <taxon>Fabales</taxon>
        <taxon>Fabaceae</taxon>
        <taxon>Papilionoideae</taxon>
        <taxon>50 kb inversion clade</taxon>
        <taxon>NPAAA clade</taxon>
        <taxon>indigoferoid/millettioid clade</taxon>
        <taxon>Phaseoleae</taxon>
        <taxon>Phaseolus</taxon>
    </lineage>
</organism>